<keyword evidence="10 11" id="KW-0472">Membrane</keyword>
<evidence type="ECO:0000256" key="4">
    <source>
        <dbReference type="ARBA" id="ARBA00022475"/>
    </source>
</evidence>
<dbReference type="GO" id="GO:0050897">
    <property type="term" value="F:cobalt ion binding"/>
    <property type="evidence" value="ECO:0007669"/>
    <property type="project" value="TreeGrafter"/>
</dbReference>
<reference evidence="12" key="2">
    <citation type="submission" date="2020-09" db="EMBL/GenBank/DDBJ databases">
        <authorList>
            <person name="Sun Q."/>
            <person name="Ohkuma M."/>
        </authorList>
    </citation>
    <scope>NUCLEOTIDE SEQUENCE</scope>
    <source>
        <strain evidence="12">JCM 3086</strain>
    </source>
</reference>
<evidence type="ECO:0000256" key="9">
    <source>
        <dbReference type="ARBA" id="ARBA00023065"/>
    </source>
</evidence>
<proteinExistence type="inferred from homology"/>
<dbReference type="EMBL" id="BMQA01000013">
    <property type="protein sequence ID" value="GGJ27336.1"/>
    <property type="molecule type" value="Genomic_DNA"/>
</dbReference>
<comment type="similarity">
    <text evidence="2">Belongs to the CorA metal ion transporter (MIT) (TC 1.A.35) family.</text>
</comment>
<dbReference type="SUPFAM" id="SSF144083">
    <property type="entry name" value="Magnesium transport protein CorA, transmembrane region"/>
    <property type="match status" value="1"/>
</dbReference>
<reference evidence="12" key="1">
    <citation type="journal article" date="2014" name="Int. J. Syst. Evol. Microbiol.">
        <title>Complete genome sequence of Corynebacterium casei LMG S-19264T (=DSM 44701T), isolated from a smear-ripened cheese.</title>
        <authorList>
            <consortium name="US DOE Joint Genome Institute (JGI-PGF)"/>
            <person name="Walter F."/>
            <person name="Albersmeier A."/>
            <person name="Kalinowski J."/>
            <person name="Ruckert C."/>
        </authorList>
    </citation>
    <scope>NUCLEOTIDE SEQUENCE</scope>
    <source>
        <strain evidence="12">JCM 3086</strain>
    </source>
</reference>
<evidence type="ECO:0000256" key="8">
    <source>
        <dbReference type="ARBA" id="ARBA00022989"/>
    </source>
</evidence>
<dbReference type="AlphaFoldDB" id="A0A917KVV0"/>
<accession>A0A917KVV0</accession>
<evidence type="ECO:0000256" key="2">
    <source>
        <dbReference type="ARBA" id="ARBA00009765"/>
    </source>
</evidence>
<dbReference type="GO" id="GO:0015087">
    <property type="term" value="F:cobalt ion transmembrane transporter activity"/>
    <property type="evidence" value="ECO:0007669"/>
    <property type="project" value="TreeGrafter"/>
</dbReference>
<dbReference type="GO" id="GO:0015095">
    <property type="term" value="F:magnesium ion transmembrane transporter activity"/>
    <property type="evidence" value="ECO:0007669"/>
    <property type="project" value="TreeGrafter"/>
</dbReference>
<evidence type="ECO:0000256" key="6">
    <source>
        <dbReference type="ARBA" id="ARBA00022692"/>
    </source>
</evidence>
<dbReference type="SUPFAM" id="SSF143865">
    <property type="entry name" value="CorA soluble domain-like"/>
    <property type="match status" value="1"/>
</dbReference>
<protein>
    <recommendedName>
        <fullName evidence="14">Cation transporter</fullName>
    </recommendedName>
</protein>
<dbReference type="PANTHER" id="PTHR46494">
    <property type="entry name" value="CORA FAMILY METAL ION TRANSPORTER (EUROFUNG)"/>
    <property type="match status" value="1"/>
</dbReference>
<keyword evidence="8 11" id="KW-1133">Transmembrane helix</keyword>
<evidence type="ECO:0000256" key="1">
    <source>
        <dbReference type="ARBA" id="ARBA00004651"/>
    </source>
</evidence>
<keyword evidence="4" id="KW-1003">Cell membrane</keyword>
<dbReference type="GO" id="GO:0000287">
    <property type="term" value="F:magnesium ion binding"/>
    <property type="evidence" value="ECO:0007669"/>
    <property type="project" value="TreeGrafter"/>
</dbReference>
<dbReference type="Gene3D" id="1.20.58.340">
    <property type="entry name" value="Magnesium transport protein CorA, transmembrane region"/>
    <property type="match status" value="2"/>
</dbReference>
<evidence type="ECO:0000256" key="5">
    <source>
        <dbReference type="ARBA" id="ARBA00022519"/>
    </source>
</evidence>
<evidence type="ECO:0000256" key="10">
    <source>
        <dbReference type="ARBA" id="ARBA00023136"/>
    </source>
</evidence>
<evidence type="ECO:0000313" key="13">
    <source>
        <dbReference type="Proteomes" id="UP000657574"/>
    </source>
</evidence>
<keyword evidence="13" id="KW-1185">Reference proteome</keyword>
<evidence type="ECO:0000313" key="12">
    <source>
        <dbReference type="EMBL" id="GGJ27336.1"/>
    </source>
</evidence>
<dbReference type="GO" id="GO:0005886">
    <property type="term" value="C:plasma membrane"/>
    <property type="evidence" value="ECO:0007669"/>
    <property type="project" value="UniProtKB-SubCell"/>
</dbReference>
<keyword evidence="9" id="KW-0406">Ion transport</keyword>
<keyword evidence="3" id="KW-0813">Transport</keyword>
<evidence type="ECO:0000256" key="3">
    <source>
        <dbReference type="ARBA" id="ARBA00022448"/>
    </source>
</evidence>
<keyword evidence="6 11" id="KW-0812">Transmembrane</keyword>
<comment type="subcellular location">
    <subcellularLocation>
        <location evidence="1">Cell membrane</location>
        <topology evidence="1">Multi-pass membrane protein</topology>
    </subcellularLocation>
</comment>
<evidence type="ECO:0000256" key="7">
    <source>
        <dbReference type="ARBA" id="ARBA00022833"/>
    </source>
</evidence>
<comment type="caution">
    <text evidence="12">The sequence shown here is derived from an EMBL/GenBank/DDBJ whole genome shotgun (WGS) entry which is preliminary data.</text>
</comment>
<dbReference type="InterPro" id="IPR045861">
    <property type="entry name" value="CorA_cytoplasmic_dom"/>
</dbReference>
<evidence type="ECO:0000256" key="11">
    <source>
        <dbReference type="SAM" id="Phobius"/>
    </source>
</evidence>
<dbReference type="Pfam" id="PF01544">
    <property type="entry name" value="CorA"/>
    <property type="match status" value="1"/>
</dbReference>
<name>A0A917KVV0_9ACTN</name>
<dbReference type="InterPro" id="IPR002523">
    <property type="entry name" value="MgTranspt_CorA/ZnTranspt_ZntB"/>
</dbReference>
<sequence length="324" mass="36865">MPDGTVTRTDVSEARERLAVSDFLLVDVQLPDGTPPDEQHLARRLGIEGGNLSWFGRAGEPVRADFLGDSANFVVPSVDGNRITHIHALVTERHLIIVHRGPAAPLDSLTAQLGQERPADTVAVLFLFLFLQEALETFRRAAIHDLLMVEDLEDDMFDKRRPEQVYWLAQLRRRAARLHHSLLPYLQVTDEIFTRRMLSRSFPEQRQQFARESQHAARLVLTDIESLQDAARRAFAGYASLVSGEQNGVINRLAIVSTIFLPLSFLTGYFGMNFTYLTDELESRAVFWMPAVGLQVCVLFGALFVLRRTHLWRRLRDEDGMEDR</sequence>
<keyword evidence="7" id="KW-0862">Zinc</keyword>
<feature type="transmembrane region" description="Helical" evidence="11">
    <location>
        <begin position="286"/>
        <end position="306"/>
    </location>
</feature>
<feature type="transmembrane region" description="Helical" evidence="11">
    <location>
        <begin position="253"/>
        <end position="274"/>
    </location>
</feature>
<gene>
    <name evidence="12" type="ORF">GCM10010121_043210</name>
</gene>
<organism evidence="12 13">
    <name type="scientific">Streptomyces brasiliensis</name>
    <dbReference type="NCBI Taxonomy" id="1954"/>
    <lineage>
        <taxon>Bacteria</taxon>
        <taxon>Bacillati</taxon>
        <taxon>Actinomycetota</taxon>
        <taxon>Actinomycetes</taxon>
        <taxon>Kitasatosporales</taxon>
        <taxon>Streptomycetaceae</taxon>
        <taxon>Streptomyces</taxon>
    </lineage>
</organism>
<evidence type="ECO:0008006" key="14">
    <source>
        <dbReference type="Google" id="ProtNLM"/>
    </source>
</evidence>
<keyword evidence="5" id="KW-0997">Cell inner membrane</keyword>
<dbReference type="InterPro" id="IPR045863">
    <property type="entry name" value="CorA_TM1_TM2"/>
</dbReference>
<dbReference type="Proteomes" id="UP000657574">
    <property type="component" value="Unassembled WGS sequence"/>
</dbReference>
<dbReference type="PANTHER" id="PTHR46494:SF3">
    <property type="entry name" value="ZINC TRANSPORT PROTEIN ZNTB"/>
    <property type="match status" value="1"/>
</dbReference>